<dbReference type="SUPFAM" id="SSF53474">
    <property type="entry name" value="alpha/beta-Hydrolases"/>
    <property type="match status" value="1"/>
</dbReference>
<reference evidence="9 10" key="1">
    <citation type="submission" date="2024-09" db="EMBL/GenBank/DDBJ databases">
        <title>Chromosome-scale assembly of Riccia sorocarpa.</title>
        <authorList>
            <person name="Paukszto L."/>
        </authorList>
    </citation>
    <scope>NUCLEOTIDE SEQUENCE [LARGE SCALE GENOMIC DNA]</scope>
    <source>
        <strain evidence="9">LP-2024</strain>
        <tissue evidence="9">Aerial parts of the thallus</tissue>
    </source>
</reference>
<dbReference type="PANTHER" id="PTHR48182">
    <property type="entry name" value="PROTEIN SERAC1"/>
    <property type="match status" value="1"/>
</dbReference>
<evidence type="ECO:0000256" key="1">
    <source>
        <dbReference type="ARBA" id="ARBA00004173"/>
    </source>
</evidence>
<feature type="region of interest" description="Disordered" evidence="7">
    <location>
        <begin position="359"/>
        <end position="392"/>
    </location>
</feature>
<gene>
    <name evidence="9" type="ORF">R1sor_004774</name>
</gene>
<evidence type="ECO:0000313" key="10">
    <source>
        <dbReference type="Proteomes" id="UP001633002"/>
    </source>
</evidence>
<keyword evidence="5" id="KW-0496">Mitochondrion</keyword>
<feature type="compositionally biased region" description="Basic and acidic residues" evidence="7">
    <location>
        <begin position="380"/>
        <end position="392"/>
    </location>
</feature>
<keyword evidence="6" id="KW-0472">Membrane</keyword>
<dbReference type="GO" id="GO:0016020">
    <property type="term" value="C:membrane"/>
    <property type="evidence" value="ECO:0007669"/>
    <property type="project" value="UniProtKB-SubCell"/>
</dbReference>
<evidence type="ECO:0000256" key="8">
    <source>
        <dbReference type="SAM" id="SignalP"/>
    </source>
</evidence>
<evidence type="ECO:0000256" key="5">
    <source>
        <dbReference type="ARBA" id="ARBA00023128"/>
    </source>
</evidence>
<feature type="compositionally biased region" description="Basic and acidic residues" evidence="7">
    <location>
        <begin position="32"/>
        <end position="42"/>
    </location>
</feature>
<keyword evidence="4" id="KW-0256">Endoplasmic reticulum</keyword>
<accession>A0ABD3HI87</accession>
<dbReference type="GO" id="GO:0005783">
    <property type="term" value="C:endoplasmic reticulum"/>
    <property type="evidence" value="ECO:0007669"/>
    <property type="project" value="UniProtKB-SubCell"/>
</dbReference>
<comment type="subcellular location">
    <subcellularLocation>
        <location evidence="2">Endoplasmic reticulum</location>
    </subcellularLocation>
    <subcellularLocation>
        <location evidence="3">Membrane</location>
    </subcellularLocation>
    <subcellularLocation>
        <location evidence="1">Mitochondrion</location>
    </subcellularLocation>
</comment>
<proteinExistence type="predicted"/>
<evidence type="ECO:0000313" key="9">
    <source>
        <dbReference type="EMBL" id="KAL3691123.1"/>
    </source>
</evidence>
<keyword evidence="10" id="KW-1185">Reference proteome</keyword>
<feature type="compositionally biased region" description="Low complexity" evidence="7">
    <location>
        <begin position="43"/>
        <end position="55"/>
    </location>
</feature>
<dbReference type="InterPro" id="IPR029058">
    <property type="entry name" value="AB_hydrolase_fold"/>
</dbReference>
<dbReference type="Proteomes" id="UP001633002">
    <property type="component" value="Unassembled WGS sequence"/>
</dbReference>
<dbReference type="AlphaFoldDB" id="A0ABD3HI87"/>
<dbReference type="InterPro" id="IPR052374">
    <property type="entry name" value="SERAC1"/>
</dbReference>
<evidence type="ECO:0000256" key="6">
    <source>
        <dbReference type="ARBA" id="ARBA00023136"/>
    </source>
</evidence>
<feature type="region of interest" description="Disordered" evidence="7">
    <location>
        <begin position="32"/>
        <end position="55"/>
    </location>
</feature>
<dbReference type="Gene3D" id="3.40.50.1820">
    <property type="entry name" value="alpha/beta hydrolase"/>
    <property type="match status" value="1"/>
</dbReference>
<dbReference type="GO" id="GO:0005739">
    <property type="term" value="C:mitochondrion"/>
    <property type="evidence" value="ECO:0007669"/>
    <property type="project" value="UniProtKB-SubCell"/>
</dbReference>
<feature type="chain" id="PRO_5044812810" evidence="8">
    <location>
        <begin position="22"/>
        <end position="864"/>
    </location>
</feature>
<evidence type="ECO:0000256" key="7">
    <source>
        <dbReference type="SAM" id="MobiDB-lite"/>
    </source>
</evidence>
<organism evidence="9 10">
    <name type="scientific">Riccia sorocarpa</name>
    <dbReference type="NCBI Taxonomy" id="122646"/>
    <lineage>
        <taxon>Eukaryota</taxon>
        <taxon>Viridiplantae</taxon>
        <taxon>Streptophyta</taxon>
        <taxon>Embryophyta</taxon>
        <taxon>Marchantiophyta</taxon>
        <taxon>Marchantiopsida</taxon>
        <taxon>Marchantiidae</taxon>
        <taxon>Marchantiales</taxon>
        <taxon>Ricciaceae</taxon>
        <taxon>Riccia</taxon>
    </lineage>
</organism>
<dbReference type="EMBL" id="JBJQOH010000003">
    <property type="protein sequence ID" value="KAL3691123.1"/>
    <property type="molecule type" value="Genomic_DNA"/>
</dbReference>
<evidence type="ECO:0000256" key="4">
    <source>
        <dbReference type="ARBA" id="ARBA00022824"/>
    </source>
</evidence>
<feature type="signal peptide" evidence="8">
    <location>
        <begin position="1"/>
        <end position="21"/>
    </location>
</feature>
<protein>
    <submittedName>
        <fullName evidence="9">Uncharacterized protein</fullName>
    </submittedName>
</protein>
<keyword evidence="8" id="KW-0732">Signal</keyword>
<dbReference type="PANTHER" id="PTHR48182:SF2">
    <property type="entry name" value="PROTEIN SERAC1"/>
    <property type="match status" value="1"/>
</dbReference>
<evidence type="ECO:0000256" key="2">
    <source>
        <dbReference type="ARBA" id="ARBA00004240"/>
    </source>
</evidence>
<sequence>MKDRCVRLLFLSLHQSQLVSFFVYLDDYQRPEEHPSKRRDFSSKQSWTSPSSSKHSQTLRSDAVALGFTGFEDPFDPGRLLVIQIGSSQADLDANEEIVFLHDEGMALLFGVGLPFSKVVLRSNGEIAVYEVGETKWRQLWIWTDSEIGSVKVFDARATTEGVLQGADSVHAGEIRGRVSDSKQAFKRHPLQSSLSPFSSLWDAISFRLSERGSGGTTPDALLTQMNSSRGFSKAGGRSGVVATEVRIEQQPKREVTIEIYLDSFTCTENCTDYQLSDHRIEPVLVLTFFKEPRGGQILRRFRSALDFRFYMSGEQTVLDSDHEKFGWYHDRLQLSFKCLSGSDVRVDSQGVGSCRIMTGEPDTPGQNMEEGNATSAGGSEHKKAGFHVKSKDSPGEIGSLASIADKYNIWDMGERTSAFRDSGMMANALFTLTGNWTIWSEGLTNYVLLGTRDFILKMRGTKPPRSVGFSRQDSELRVSQEIRKVFKVDHSFTFFEELSDWQAWPMAVYAVAPHPISGMVDAVPESCPGNRVSGGAIVQSQTVPRTGEQTFSASDENQDSHEVAPTSEITTTLRVFTKDHLNGERVATKLNDYIYELSTTMEPDMEIVFCHGLNLDDSNNLHLSTWTSDDVGKLHVWPKTWLAEDFPHARVLTVSYDSSLYQTPELGRIGLHNTAENLMSNLLLEADPSSVHPLILVGYSFGGILIKQLCLHAYEKIASRYHRVQSEAFLERINAIYFMGTPHSGMIHEGFEVPRQENAGPLFKDVKLLNEELARLQQKFHNLRETYAWQISSVAESYMTRWGEFEGELVPEGSARYGSGELFATVPADHRSLSKASEKNCTVYKQLKALITQAYSKVCLLKT</sequence>
<evidence type="ECO:0000256" key="3">
    <source>
        <dbReference type="ARBA" id="ARBA00004370"/>
    </source>
</evidence>
<comment type="caution">
    <text evidence="9">The sequence shown here is derived from an EMBL/GenBank/DDBJ whole genome shotgun (WGS) entry which is preliminary data.</text>
</comment>
<name>A0ABD3HI87_9MARC</name>